<organism evidence="2 3">
    <name type="scientific">Croceicoccus mobilis</name>
    <dbReference type="NCBI Taxonomy" id="1703339"/>
    <lineage>
        <taxon>Bacteria</taxon>
        <taxon>Pseudomonadati</taxon>
        <taxon>Pseudomonadota</taxon>
        <taxon>Alphaproteobacteria</taxon>
        <taxon>Sphingomonadales</taxon>
        <taxon>Erythrobacteraceae</taxon>
        <taxon>Croceicoccus</taxon>
    </lineage>
</organism>
<dbReference type="EMBL" id="BMIP01000001">
    <property type="protein sequence ID" value="GGD56626.1"/>
    <property type="molecule type" value="Genomic_DNA"/>
</dbReference>
<reference evidence="2" key="2">
    <citation type="submission" date="2020-09" db="EMBL/GenBank/DDBJ databases">
        <authorList>
            <person name="Sun Q."/>
            <person name="Zhou Y."/>
        </authorList>
    </citation>
    <scope>NUCLEOTIDE SEQUENCE</scope>
    <source>
        <strain evidence="2">CGMCC 1.15360</strain>
    </source>
</reference>
<dbReference type="Proteomes" id="UP000612349">
    <property type="component" value="Unassembled WGS sequence"/>
</dbReference>
<evidence type="ECO:0008006" key="4">
    <source>
        <dbReference type="Google" id="ProtNLM"/>
    </source>
</evidence>
<dbReference type="OrthoDB" id="7433297at2"/>
<feature type="transmembrane region" description="Helical" evidence="1">
    <location>
        <begin position="43"/>
        <end position="67"/>
    </location>
</feature>
<feature type="transmembrane region" description="Helical" evidence="1">
    <location>
        <begin position="12"/>
        <end position="31"/>
    </location>
</feature>
<keyword evidence="3" id="KW-1185">Reference proteome</keyword>
<keyword evidence="1" id="KW-0812">Transmembrane</keyword>
<proteinExistence type="predicted"/>
<dbReference type="RefSeq" id="WP_066772555.1">
    <property type="nucleotide sequence ID" value="NZ_BMIP01000001.1"/>
</dbReference>
<evidence type="ECO:0000313" key="3">
    <source>
        <dbReference type="Proteomes" id="UP000612349"/>
    </source>
</evidence>
<reference evidence="2" key="1">
    <citation type="journal article" date="2014" name="Int. J. Syst. Evol. Microbiol.">
        <title>Complete genome sequence of Corynebacterium casei LMG S-19264T (=DSM 44701T), isolated from a smear-ripened cheese.</title>
        <authorList>
            <consortium name="US DOE Joint Genome Institute (JGI-PGF)"/>
            <person name="Walter F."/>
            <person name="Albersmeier A."/>
            <person name="Kalinowski J."/>
            <person name="Ruckert C."/>
        </authorList>
    </citation>
    <scope>NUCLEOTIDE SEQUENCE</scope>
    <source>
        <strain evidence="2">CGMCC 1.15360</strain>
    </source>
</reference>
<sequence length="88" mass="9961">MNDPAASRFFTIQLLRMAGVAVVVYALLVLQGSAPWPDGVPRWIAYVMLVAGLTDALLVPTLLSRVWSSRRIDQRREHGHRNFEDQDK</sequence>
<gene>
    <name evidence="2" type="ORF">GCM10010990_02310</name>
</gene>
<accession>A0A916YR60</accession>
<evidence type="ECO:0000256" key="1">
    <source>
        <dbReference type="SAM" id="Phobius"/>
    </source>
</evidence>
<dbReference type="AlphaFoldDB" id="A0A916YR60"/>
<keyword evidence="1" id="KW-0472">Membrane</keyword>
<keyword evidence="1" id="KW-1133">Transmembrane helix</keyword>
<protein>
    <recommendedName>
        <fullName evidence="4">DUF4229 domain-containing protein</fullName>
    </recommendedName>
</protein>
<comment type="caution">
    <text evidence="2">The sequence shown here is derived from an EMBL/GenBank/DDBJ whole genome shotgun (WGS) entry which is preliminary data.</text>
</comment>
<evidence type="ECO:0000313" key="2">
    <source>
        <dbReference type="EMBL" id="GGD56626.1"/>
    </source>
</evidence>
<name>A0A916YR60_9SPHN</name>